<feature type="non-terminal residue" evidence="1">
    <location>
        <position position="1"/>
    </location>
</feature>
<reference evidence="1" key="1">
    <citation type="submission" date="2021-06" db="EMBL/GenBank/DDBJ databases">
        <authorList>
            <person name="Kallberg Y."/>
            <person name="Tangrot J."/>
            <person name="Rosling A."/>
        </authorList>
    </citation>
    <scope>NUCLEOTIDE SEQUENCE</scope>
    <source>
        <strain evidence="1">28 12/20/2015</strain>
    </source>
</reference>
<evidence type="ECO:0000313" key="1">
    <source>
        <dbReference type="EMBL" id="CAG8726276.1"/>
    </source>
</evidence>
<keyword evidence="2" id="KW-1185">Reference proteome</keyword>
<name>A0ACA9PX13_9GLOM</name>
<evidence type="ECO:0000313" key="2">
    <source>
        <dbReference type="Proteomes" id="UP000789366"/>
    </source>
</evidence>
<protein>
    <submittedName>
        <fullName evidence="1">13601_t:CDS:1</fullName>
    </submittedName>
</protein>
<accession>A0ACA9PX13</accession>
<sequence length="82" mass="9071">TIVFIHGNKNSGHCCGISNSWDRKEDHLIFDYDQLGPQTNLCNHIYIYKESSDISEGSSINTQEGSSNNIEEGSSDNMAESS</sequence>
<proteinExistence type="predicted"/>
<comment type="caution">
    <text evidence="1">The sequence shown here is derived from an EMBL/GenBank/DDBJ whole genome shotgun (WGS) entry which is preliminary data.</text>
</comment>
<dbReference type="Proteomes" id="UP000789366">
    <property type="component" value="Unassembled WGS sequence"/>
</dbReference>
<gene>
    <name evidence="1" type="ORF">SPELUC_LOCUS12783</name>
</gene>
<feature type="non-terminal residue" evidence="1">
    <location>
        <position position="82"/>
    </location>
</feature>
<organism evidence="1 2">
    <name type="scientific">Cetraspora pellucida</name>
    <dbReference type="NCBI Taxonomy" id="1433469"/>
    <lineage>
        <taxon>Eukaryota</taxon>
        <taxon>Fungi</taxon>
        <taxon>Fungi incertae sedis</taxon>
        <taxon>Mucoromycota</taxon>
        <taxon>Glomeromycotina</taxon>
        <taxon>Glomeromycetes</taxon>
        <taxon>Diversisporales</taxon>
        <taxon>Gigasporaceae</taxon>
        <taxon>Cetraspora</taxon>
    </lineage>
</organism>
<dbReference type="EMBL" id="CAJVPW010031337">
    <property type="protein sequence ID" value="CAG8726276.1"/>
    <property type="molecule type" value="Genomic_DNA"/>
</dbReference>